<proteinExistence type="predicted"/>
<accession>A0A2P2IT25</accession>
<dbReference type="AlphaFoldDB" id="A0A2P2IT25"/>
<reference evidence="1" key="1">
    <citation type="submission" date="2018-02" db="EMBL/GenBank/DDBJ databases">
        <title>Rhizophora mucronata_Transcriptome.</title>
        <authorList>
            <person name="Meera S.P."/>
            <person name="Sreeshan A."/>
            <person name="Augustine A."/>
        </authorList>
    </citation>
    <scope>NUCLEOTIDE SEQUENCE</scope>
    <source>
        <tissue evidence="1">Leaf</tissue>
    </source>
</reference>
<dbReference type="EMBL" id="GGEC01003888">
    <property type="protein sequence ID" value="MBW84371.1"/>
    <property type="molecule type" value="Transcribed_RNA"/>
</dbReference>
<protein>
    <submittedName>
        <fullName evidence="1">Uncharacterized protein</fullName>
    </submittedName>
</protein>
<sequence length="35" mass="4065">MNRIYMSCLAMSRTLSNSTHHPLLCPRLLFLFVPT</sequence>
<organism evidence="1">
    <name type="scientific">Rhizophora mucronata</name>
    <name type="common">Asiatic mangrove</name>
    <dbReference type="NCBI Taxonomy" id="61149"/>
    <lineage>
        <taxon>Eukaryota</taxon>
        <taxon>Viridiplantae</taxon>
        <taxon>Streptophyta</taxon>
        <taxon>Embryophyta</taxon>
        <taxon>Tracheophyta</taxon>
        <taxon>Spermatophyta</taxon>
        <taxon>Magnoliopsida</taxon>
        <taxon>eudicotyledons</taxon>
        <taxon>Gunneridae</taxon>
        <taxon>Pentapetalae</taxon>
        <taxon>rosids</taxon>
        <taxon>fabids</taxon>
        <taxon>Malpighiales</taxon>
        <taxon>Rhizophoraceae</taxon>
        <taxon>Rhizophora</taxon>
    </lineage>
</organism>
<name>A0A2P2IT25_RHIMU</name>
<evidence type="ECO:0000313" key="1">
    <source>
        <dbReference type="EMBL" id="MBW84371.1"/>
    </source>
</evidence>